<dbReference type="GO" id="GO:0005886">
    <property type="term" value="C:plasma membrane"/>
    <property type="evidence" value="ECO:0007669"/>
    <property type="project" value="TreeGrafter"/>
</dbReference>
<evidence type="ECO:0000256" key="6">
    <source>
        <dbReference type="ARBA" id="ARBA00022729"/>
    </source>
</evidence>
<dbReference type="GO" id="GO:0004674">
    <property type="term" value="F:protein serine/threonine kinase activity"/>
    <property type="evidence" value="ECO:0007669"/>
    <property type="project" value="UniProtKB-KW"/>
</dbReference>
<dbReference type="Gene3D" id="1.10.510.10">
    <property type="entry name" value="Transferase(Phosphotransferase) domain 1"/>
    <property type="match status" value="2"/>
</dbReference>
<dbReference type="PROSITE" id="PS00108">
    <property type="entry name" value="PROTEIN_KINASE_ST"/>
    <property type="match status" value="2"/>
</dbReference>
<evidence type="ECO:0000259" key="17">
    <source>
        <dbReference type="PROSITE" id="PS50011"/>
    </source>
</evidence>
<keyword evidence="8" id="KW-0547">Nucleotide-binding</keyword>
<keyword evidence="7" id="KW-0677">Repeat</keyword>
<feature type="chain" id="PRO_5038878071" evidence="16">
    <location>
        <begin position="25"/>
        <end position="1353"/>
    </location>
</feature>
<organism evidence="19 20">
    <name type="scientific">Musa troglodytarum</name>
    <name type="common">fe'i banana</name>
    <dbReference type="NCBI Taxonomy" id="320322"/>
    <lineage>
        <taxon>Eukaryota</taxon>
        <taxon>Viridiplantae</taxon>
        <taxon>Streptophyta</taxon>
        <taxon>Embryophyta</taxon>
        <taxon>Tracheophyta</taxon>
        <taxon>Spermatophyta</taxon>
        <taxon>Magnoliopsida</taxon>
        <taxon>Liliopsida</taxon>
        <taxon>Zingiberales</taxon>
        <taxon>Musaceae</taxon>
        <taxon>Musa</taxon>
    </lineage>
</organism>
<comment type="subcellular location">
    <subcellularLocation>
        <location evidence="1">Membrane</location>
        <topology evidence="1">Single-pass membrane protein</topology>
    </subcellularLocation>
</comment>
<evidence type="ECO:0000256" key="16">
    <source>
        <dbReference type="SAM" id="SignalP"/>
    </source>
</evidence>
<dbReference type="InterPro" id="IPR000719">
    <property type="entry name" value="Prot_kinase_dom"/>
</dbReference>
<keyword evidence="3" id="KW-0597">Phosphoprotein</keyword>
<dbReference type="CDD" id="cd23509">
    <property type="entry name" value="Gnk2-like"/>
    <property type="match status" value="4"/>
</dbReference>
<feature type="domain" description="Protein kinase" evidence="17">
    <location>
        <begin position="1018"/>
        <end position="1293"/>
    </location>
</feature>
<keyword evidence="13" id="KW-0325">Glycoprotein</keyword>
<feature type="domain" description="Gnk2-homologous" evidence="18">
    <location>
        <begin position="25"/>
        <end position="127"/>
    </location>
</feature>
<sequence>MPRSYPVLLFFSVVLMLRCHGTSSTLLWCYCPPDANYTTNSTFQTNLHLLLASLSSSAAATGYSNDTEGRSSDQVHGLALCRGDVSSSVCQTCLDAAVQDIIQSCPNGMTSTIFYVDCLLRYSNQMFFSTADTSFRYWAWNTQNVSNQQQFETTLGNLMNDLTEKASSSPKLFAAGSAKVTSFDRLYGLVQCTRDLSAYDCYECLQYTLTFIPKCCSWRKGGKVYLQSCYLRFESDLFYNLSAVEAPPPRAANDDSGGKSNNAVKTVLLVVVPVAAALLSLLAIFMYCRRRKPAMPRRMQLHKRMFDNEDQQEIKSAESLLLDLEVIRSATNNFSDANKLGEGGFGPVYRGTLDDGEQIAVKRLSRTSGQGIVELKNEVVLLAKLQHRNLVRLLGCCLQEEEKLLVYEYLPNASLDKVLFDPVRRVQLDWARRYKIIEGIGRGLLYLHEDSRLKIVHRDLKASNILLGWDMNPKISDFGLAKLFDVDETRRNTSRIAGTYGYMAPEYALRGRFSTNSDVYSYGVLILEILTGRKNCGYQGSGNSIDLLGYVWRHWNQGDAMQVVDQSVVDRCQPQEVLRCMHIGLLCVQEDPAQRPSMASITLMLNSYSIGLPPLSAPAFSVGQVFTEGTHKSVCKGERSTKEAQQGQQKNPKMMFPSPKWIPYNHHPQRRNVDMPRSYPVLLFFSLVLMLRCHGTSSTLLWCYCPPDANYTTNSTFQTNLHLLLASLSSSAAATGYSNDTEGRSSDQVHGLALCRGDVSSSVCQTCLDAAVQDIIQSCPNGMTSTIFYVDCLLRYSNQMFFSTADTAIRYWAWNTQNVSNQQQFETTLGNLMDNLTEKASSSPKLFAAGSAKVTSFDRLYGLVQCTRDLSAYDCYQCLQNTLTYIPKCCSWRKGGKVYLQSCYLRFESDLFYNLSAVEAPPPLSPSGKTANDTVPNDASGGKSNNAVKTVLLVVVPVAAALLSLLAIFMYCRRRKPAMPRRKQLHKRIFDIGDQQENKSAESLLLDLEVIRSATNNFSDANKLGEGGFGPVYRGTLEDGEQIAVKRLSRTSGQGIVELKNEVVLLARLQHRNLVRLLGCCLQEEEKLLVYEYLPNASLDKVLFDPVRRVQLDWARRYKIIEGIGRGLLYLHEDSRLKIVHRDLKASNILLGWDMNPKISDFGLAKLFDVDETQRNTSRIAGTYGYMAPEYALRGRFSTNSDVYRYGVLILEILTGRKNSGCQESGNSINLLSYVWRHWNQGDAMQVVDQSVVDRCQPQEVLRCMHIGLLCVQEDPAQRPSMASITLMLNSYSVGLPTPSAPAFVTSITVSESGVLVRDTQVSLQGREIYKGSTTRSAKESKNDVSISEMDPR</sequence>
<dbReference type="InterPro" id="IPR001245">
    <property type="entry name" value="Ser-Thr/Tyr_kinase_cat_dom"/>
</dbReference>
<evidence type="ECO:0000256" key="15">
    <source>
        <dbReference type="SAM" id="Phobius"/>
    </source>
</evidence>
<dbReference type="FunFam" id="3.30.200.20:FF:000142">
    <property type="entry name" value="Cysteine-rich receptor-like protein kinase 10"/>
    <property type="match status" value="2"/>
</dbReference>
<evidence type="ECO:0000256" key="5">
    <source>
        <dbReference type="ARBA" id="ARBA00022692"/>
    </source>
</evidence>
<evidence type="ECO:0000256" key="9">
    <source>
        <dbReference type="ARBA" id="ARBA00022777"/>
    </source>
</evidence>
<dbReference type="InterPro" id="IPR011009">
    <property type="entry name" value="Kinase-like_dom_sf"/>
</dbReference>
<evidence type="ECO:0000256" key="14">
    <source>
        <dbReference type="SAM" id="MobiDB-lite"/>
    </source>
</evidence>
<accession>A0A9E7H8R2</accession>
<keyword evidence="4" id="KW-0808">Transferase</keyword>
<dbReference type="GO" id="GO:0006950">
    <property type="term" value="P:response to stress"/>
    <property type="evidence" value="ECO:0007669"/>
    <property type="project" value="UniProtKB-ARBA"/>
</dbReference>
<dbReference type="CDD" id="cd14066">
    <property type="entry name" value="STKc_IRAK"/>
    <property type="match status" value="2"/>
</dbReference>
<evidence type="ECO:0000256" key="11">
    <source>
        <dbReference type="ARBA" id="ARBA00022989"/>
    </source>
</evidence>
<dbReference type="PANTHER" id="PTHR27002:SF1050">
    <property type="entry name" value="CYSTEINE-RICH RECEPTOR-LIKE PROTEIN KINASE 5"/>
    <property type="match status" value="1"/>
</dbReference>
<evidence type="ECO:0000256" key="7">
    <source>
        <dbReference type="ARBA" id="ARBA00022737"/>
    </source>
</evidence>
<keyword evidence="6 16" id="KW-0732">Signal</keyword>
<dbReference type="Gene3D" id="3.30.200.20">
    <property type="entry name" value="Phosphorylase Kinase, domain 1"/>
    <property type="match status" value="2"/>
</dbReference>
<keyword evidence="11 15" id="KW-1133">Transmembrane helix</keyword>
<feature type="region of interest" description="Disordered" evidence="14">
    <location>
        <begin position="636"/>
        <end position="661"/>
    </location>
</feature>
<dbReference type="PROSITE" id="PS51473">
    <property type="entry name" value="GNK2"/>
    <property type="match status" value="4"/>
</dbReference>
<proteinExistence type="predicted"/>
<feature type="domain" description="Protein kinase" evidence="17">
    <location>
        <begin position="334"/>
        <end position="609"/>
    </location>
</feature>
<evidence type="ECO:0000256" key="2">
    <source>
        <dbReference type="ARBA" id="ARBA00022527"/>
    </source>
</evidence>
<dbReference type="InterPro" id="IPR002902">
    <property type="entry name" value="GNK2"/>
</dbReference>
<dbReference type="InterPro" id="IPR038408">
    <property type="entry name" value="GNK2_sf"/>
</dbReference>
<feature type="transmembrane region" description="Helical" evidence="15">
    <location>
        <begin position="267"/>
        <end position="288"/>
    </location>
</feature>
<keyword evidence="2" id="KW-0723">Serine/threonine-protein kinase</keyword>
<evidence type="ECO:0000256" key="1">
    <source>
        <dbReference type="ARBA" id="ARBA00004167"/>
    </source>
</evidence>
<dbReference type="PROSITE" id="PS50011">
    <property type="entry name" value="PROTEIN_KINASE_DOM"/>
    <property type="match status" value="2"/>
</dbReference>
<dbReference type="SMART" id="SM00220">
    <property type="entry name" value="S_TKc"/>
    <property type="match status" value="2"/>
</dbReference>
<feature type="signal peptide" evidence="16">
    <location>
        <begin position="1"/>
        <end position="24"/>
    </location>
</feature>
<keyword evidence="19" id="KW-0675">Receptor</keyword>
<evidence type="ECO:0000256" key="4">
    <source>
        <dbReference type="ARBA" id="ARBA00022679"/>
    </source>
</evidence>
<dbReference type="Proteomes" id="UP001055439">
    <property type="component" value="Chromosome 8"/>
</dbReference>
<feature type="transmembrane region" description="Helical" evidence="15">
    <location>
        <begin position="951"/>
        <end position="972"/>
    </location>
</feature>
<keyword evidence="5 15" id="KW-0812">Transmembrane</keyword>
<gene>
    <name evidence="19" type="ORF">MUK42_12924</name>
</gene>
<dbReference type="Gene3D" id="3.30.430.20">
    <property type="entry name" value="Gnk2 domain, C-X8-C-X2-C motif"/>
    <property type="match status" value="4"/>
</dbReference>
<feature type="domain" description="Gnk2-homologous" evidence="18">
    <location>
        <begin position="133"/>
        <end position="238"/>
    </location>
</feature>
<dbReference type="Pfam" id="PF01657">
    <property type="entry name" value="Stress-antifung"/>
    <property type="match status" value="4"/>
</dbReference>
<dbReference type="GO" id="GO:0005524">
    <property type="term" value="F:ATP binding"/>
    <property type="evidence" value="ECO:0007669"/>
    <property type="project" value="UniProtKB-KW"/>
</dbReference>
<evidence type="ECO:0000256" key="8">
    <source>
        <dbReference type="ARBA" id="ARBA00022741"/>
    </source>
</evidence>
<evidence type="ECO:0000313" key="20">
    <source>
        <dbReference type="Proteomes" id="UP001055439"/>
    </source>
</evidence>
<keyword evidence="10" id="KW-0067">ATP-binding</keyword>
<keyword evidence="9 19" id="KW-0418">Kinase</keyword>
<evidence type="ECO:0000256" key="13">
    <source>
        <dbReference type="ARBA" id="ARBA00023180"/>
    </source>
</evidence>
<feature type="region of interest" description="Disordered" evidence="14">
    <location>
        <begin position="1333"/>
        <end position="1353"/>
    </location>
</feature>
<dbReference type="OrthoDB" id="688481at2759"/>
<dbReference type="FunFam" id="1.10.510.10:FF:000129">
    <property type="entry name" value="cysteine-rich receptor-like protein kinase 10"/>
    <property type="match status" value="2"/>
</dbReference>
<dbReference type="InterPro" id="IPR008271">
    <property type="entry name" value="Ser/Thr_kinase_AS"/>
</dbReference>
<evidence type="ECO:0000256" key="3">
    <source>
        <dbReference type="ARBA" id="ARBA00022553"/>
    </source>
</evidence>
<name>A0A9E7H8R2_9LILI</name>
<keyword evidence="12 15" id="KW-0472">Membrane</keyword>
<keyword evidence="20" id="KW-1185">Reference proteome</keyword>
<dbReference type="Pfam" id="PF07714">
    <property type="entry name" value="PK_Tyr_Ser-Thr"/>
    <property type="match status" value="2"/>
</dbReference>
<dbReference type="EMBL" id="CP097510">
    <property type="protein sequence ID" value="URE28720.1"/>
    <property type="molecule type" value="Genomic_DNA"/>
</dbReference>
<evidence type="ECO:0000259" key="18">
    <source>
        <dbReference type="PROSITE" id="PS51473"/>
    </source>
</evidence>
<evidence type="ECO:0000256" key="12">
    <source>
        <dbReference type="ARBA" id="ARBA00023136"/>
    </source>
</evidence>
<dbReference type="PANTHER" id="PTHR27002">
    <property type="entry name" value="RECEPTOR-LIKE SERINE/THREONINE-PROTEIN KINASE SD1-8"/>
    <property type="match status" value="1"/>
</dbReference>
<dbReference type="FunFam" id="3.30.430.20:FF:000002">
    <property type="entry name" value="Cysteine-rich receptor-like protein kinase 10"/>
    <property type="match status" value="2"/>
</dbReference>
<evidence type="ECO:0000313" key="19">
    <source>
        <dbReference type="EMBL" id="URE28720.1"/>
    </source>
</evidence>
<feature type="domain" description="Gnk2-homologous" evidence="18">
    <location>
        <begin position="699"/>
        <end position="801"/>
    </location>
</feature>
<protein>
    <submittedName>
        <fullName evidence="19">Receptor-like protein kinase</fullName>
    </submittedName>
</protein>
<dbReference type="SUPFAM" id="SSF56112">
    <property type="entry name" value="Protein kinase-like (PK-like)"/>
    <property type="match status" value="2"/>
</dbReference>
<feature type="domain" description="Gnk2-homologous" evidence="18">
    <location>
        <begin position="807"/>
        <end position="912"/>
    </location>
</feature>
<reference evidence="19" key="1">
    <citation type="submission" date="2022-05" db="EMBL/GenBank/DDBJ databases">
        <title>The Musa troglodytarum L. genome provides insights into the mechanism of non-climacteric behaviour and enrichment of carotenoids.</title>
        <authorList>
            <person name="Wang J."/>
        </authorList>
    </citation>
    <scope>NUCLEOTIDE SEQUENCE</scope>
    <source>
        <tissue evidence="19">Leaf</tissue>
    </source>
</reference>
<evidence type="ECO:0000256" key="10">
    <source>
        <dbReference type="ARBA" id="ARBA00022840"/>
    </source>
</evidence>